<dbReference type="Proteomes" id="UP001500571">
    <property type="component" value="Unassembled WGS sequence"/>
</dbReference>
<comment type="caution">
    <text evidence="2">The sequence shown here is derived from an EMBL/GenBank/DDBJ whole genome shotgun (WGS) entry which is preliminary data.</text>
</comment>
<dbReference type="EMBL" id="BAAAPB010000002">
    <property type="protein sequence ID" value="GAA1960504.1"/>
    <property type="molecule type" value="Genomic_DNA"/>
</dbReference>
<name>A0ABN2QYI3_9ACTN</name>
<sequence length="380" mass="39854">MTGQLRDLLEERADAVGFRPPDLAEIVAEGDRRVRRRRLRAVTAAAVVTAVVGGGAVVAGAIRHPDEVVTGGGLADAVTWSRGSTIHVGPDEIDVGFLIHGFLRTSSGFVLMDGQQSVWSVTDAGQRRIGKVGGQERLVADRNGTLAAWIDPADELVVFDQLAGTTRSFGDLAGTSDGGGVLALDGRTVYWRSGAGVVTVNADTGKVTPFADGRLQLFDVKNSVLAFADATRDLKVGSSLEDAKPIVAWSLDTHGGDEPVVLSPTGRWVAVAHIRVTGSGDSQEIESRLNVYDVRTHAATALHLPGGRWVAVPSVWLGDATLQVMGLFGNPPFTGDTIDPSLFSCSLPSGSCRRVATVGKVGAGYAIATLPDGHWSSDDQ</sequence>
<protein>
    <recommendedName>
        <fullName evidence="4">WD40 repeat domain-containing protein</fullName>
    </recommendedName>
</protein>
<gene>
    <name evidence="2" type="ORF">GCM10009798_20180</name>
</gene>
<reference evidence="2 3" key="1">
    <citation type="journal article" date="2019" name="Int. J. Syst. Evol. Microbiol.">
        <title>The Global Catalogue of Microorganisms (GCM) 10K type strain sequencing project: providing services to taxonomists for standard genome sequencing and annotation.</title>
        <authorList>
            <consortium name="The Broad Institute Genomics Platform"/>
            <consortium name="The Broad Institute Genome Sequencing Center for Infectious Disease"/>
            <person name="Wu L."/>
            <person name="Ma J."/>
        </authorList>
    </citation>
    <scope>NUCLEOTIDE SEQUENCE [LARGE SCALE GENOMIC DNA]</scope>
    <source>
        <strain evidence="2 3">JCM 15309</strain>
    </source>
</reference>
<dbReference type="SUPFAM" id="SSF69304">
    <property type="entry name" value="Tricorn protease N-terminal domain"/>
    <property type="match status" value="1"/>
</dbReference>
<evidence type="ECO:0000313" key="3">
    <source>
        <dbReference type="Proteomes" id="UP001500571"/>
    </source>
</evidence>
<keyword evidence="1" id="KW-1133">Transmembrane helix</keyword>
<evidence type="ECO:0000313" key="2">
    <source>
        <dbReference type="EMBL" id="GAA1960504.1"/>
    </source>
</evidence>
<keyword evidence="1" id="KW-0472">Membrane</keyword>
<accession>A0ABN2QYI3</accession>
<keyword evidence="3" id="KW-1185">Reference proteome</keyword>
<evidence type="ECO:0000256" key="1">
    <source>
        <dbReference type="SAM" id="Phobius"/>
    </source>
</evidence>
<dbReference type="RefSeq" id="WP_344044688.1">
    <property type="nucleotide sequence ID" value="NZ_BAAAPB010000002.1"/>
</dbReference>
<evidence type="ECO:0008006" key="4">
    <source>
        <dbReference type="Google" id="ProtNLM"/>
    </source>
</evidence>
<keyword evidence="1" id="KW-0812">Transmembrane</keyword>
<organism evidence="2 3">
    <name type="scientific">Nocardioides panacihumi</name>
    <dbReference type="NCBI Taxonomy" id="400774"/>
    <lineage>
        <taxon>Bacteria</taxon>
        <taxon>Bacillati</taxon>
        <taxon>Actinomycetota</taxon>
        <taxon>Actinomycetes</taxon>
        <taxon>Propionibacteriales</taxon>
        <taxon>Nocardioidaceae</taxon>
        <taxon>Nocardioides</taxon>
    </lineage>
</organism>
<feature type="transmembrane region" description="Helical" evidence="1">
    <location>
        <begin position="41"/>
        <end position="62"/>
    </location>
</feature>
<proteinExistence type="predicted"/>